<dbReference type="InterPro" id="IPR015882">
    <property type="entry name" value="HEX_bac_N"/>
</dbReference>
<evidence type="ECO:0000256" key="4">
    <source>
        <dbReference type="ARBA" id="ARBA00022801"/>
    </source>
</evidence>
<evidence type="ECO:0000259" key="8">
    <source>
        <dbReference type="Pfam" id="PF02838"/>
    </source>
</evidence>
<dbReference type="PANTHER" id="PTHR22600:SF57">
    <property type="entry name" value="BETA-N-ACETYLHEXOSAMINIDASE"/>
    <property type="match status" value="1"/>
</dbReference>
<proteinExistence type="inferred from homology"/>
<dbReference type="PANTHER" id="PTHR22600">
    <property type="entry name" value="BETA-HEXOSAMINIDASE"/>
    <property type="match status" value="1"/>
</dbReference>
<evidence type="ECO:0000256" key="3">
    <source>
        <dbReference type="ARBA" id="ARBA00012663"/>
    </source>
</evidence>
<feature type="domain" description="Beta-hexosaminidase bacterial type N-terminal" evidence="8">
    <location>
        <begin position="24"/>
        <end position="144"/>
    </location>
</feature>
<gene>
    <name evidence="9" type="ORF">K1Y79_01170</name>
</gene>
<dbReference type="Pfam" id="PF02838">
    <property type="entry name" value="Glyco_hydro_20b"/>
    <property type="match status" value="1"/>
</dbReference>
<evidence type="ECO:0000256" key="6">
    <source>
        <dbReference type="SAM" id="SignalP"/>
    </source>
</evidence>
<evidence type="ECO:0000256" key="1">
    <source>
        <dbReference type="ARBA" id="ARBA00001231"/>
    </source>
</evidence>
<dbReference type="CDD" id="cd06563">
    <property type="entry name" value="GH20_chitobiase-like"/>
    <property type="match status" value="1"/>
</dbReference>
<dbReference type="EMBL" id="JAICCF010000001">
    <property type="protein sequence ID" value="MBW8682930.1"/>
    <property type="molecule type" value="Genomic_DNA"/>
</dbReference>
<sequence length="609" mass="68561">MLKKIASILVFSLGVNVAHAQSSYSIIPKPVSIQAASGRFDLGRQTVLVAQTDAARKNAELFNEFLWNRYGFKMSITRVATGKAIVLEDQADAAAAEAYSLTVTADKITVKGGNTGVFYGLQSVLQLIEQQNGALAVPAVTVNDKPEFGYRGVMIDVARHFFSLDELKKIVDLMAYFKFNRLHWHLTDDQGWRLEIKKYPKLTQVAAWRDSSILGQYGDFKPFVYDGVKHGGYYTQEEARELVKYAADRKITILPEIELPGHSTAVLAAYPQLGCKDTIYQVPGYWGVHYAIYCPKEETFRFLEDVLTEVMAIFPGEYIHVGGDEVPKEHWQESSFAQNMIRKQKLKDEHELQSYFISRIEKFLNKNGRRLVGWDEILEGGLAPNATVMSWRGEKGGIAAARMQHDVIMTPNSHLYIDHYQSKDKTSEPTAIGGFLPLERVYSYHPRPDSLTAAEQQHVLGVQANLWTEYIGTNNKLEYMLFPRMLALSEVAWSAKSARDYTDFSTRRLPLRLQELEKLNVFYRIPEAKVTFSKNAAGVSTAEITPFVANSQVYYTVDGHKADQTANLYNGPFALPAKGKSEKAMVLNYIIVTPGGRVSNMFTVPLEEK</sequence>
<dbReference type="RefSeq" id="WP_220248164.1">
    <property type="nucleotide sequence ID" value="NZ_JAICCF010000001.1"/>
</dbReference>
<protein>
    <recommendedName>
        <fullName evidence="3">beta-N-acetylhexosaminidase</fullName>
        <ecNumber evidence="3">3.2.1.52</ecNumber>
    </recommendedName>
</protein>
<dbReference type="Gene3D" id="3.30.379.10">
    <property type="entry name" value="Chitobiase/beta-hexosaminidase domain 2-like"/>
    <property type="match status" value="1"/>
</dbReference>
<evidence type="ECO:0000256" key="2">
    <source>
        <dbReference type="ARBA" id="ARBA00006285"/>
    </source>
</evidence>
<keyword evidence="5" id="KW-0326">Glycosidase</keyword>
<dbReference type="PRINTS" id="PR00738">
    <property type="entry name" value="GLHYDRLASE20"/>
</dbReference>
<keyword evidence="6" id="KW-0732">Signal</keyword>
<feature type="domain" description="Glycoside hydrolase family 20 catalytic" evidence="7">
    <location>
        <begin position="148"/>
        <end position="495"/>
    </location>
</feature>
<dbReference type="InterPro" id="IPR015883">
    <property type="entry name" value="Glyco_hydro_20_cat"/>
</dbReference>
<feature type="chain" id="PRO_5046072458" description="beta-N-acetylhexosaminidase" evidence="6">
    <location>
        <begin position="21"/>
        <end position="609"/>
    </location>
</feature>
<dbReference type="EC" id="3.2.1.52" evidence="3"/>
<keyword evidence="10" id="KW-1185">Reference proteome</keyword>
<dbReference type="InterPro" id="IPR017853">
    <property type="entry name" value="GH"/>
</dbReference>
<organism evidence="9 10">
    <name type="scientific">Chitinophaga rhizophila</name>
    <dbReference type="NCBI Taxonomy" id="2866212"/>
    <lineage>
        <taxon>Bacteria</taxon>
        <taxon>Pseudomonadati</taxon>
        <taxon>Bacteroidota</taxon>
        <taxon>Chitinophagia</taxon>
        <taxon>Chitinophagales</taxon>
        <taxon>Chitinophagaceae</taxon>
        <taxon>Chitinophaga</taxon>
    </lineage>
</organism>
<evidence type="ECO:0000259" key="7">
    <source>
        <dbReference type="Pfam" id="PF00728"/>
    </source>
</evidence>
<reference evidence="9 10" key="1">
    <citation type="submission" date="2021-08" db="EMBL/GenBank/DDBJ databases">
        <title>The genome sequence of Chitinophaga sp. B61.</title>
        <authorList>
            <person name="Zhang X."/>
        </authorList>
    </citation>
    <scope>NUCLEOTIDE SEQUENCE [LARGE SCALE GENOMIC DNA]</scope>
    <source>
        <strain evidence="9 10">B61</strain>
    </source>
</reference>
<keyword evidence="4" id="KW-0378">Hydrolase</keyword>
<comment type="catalytic activity">
    <reaction evidence="1">
        <text>Hydrolysis of terminal non-reducing N-acetyl-D-hexosamine residues in N-acetyl-beta-D-hexosaminides.</text>
        <dbReference type="EC" id="3.2.1.52"/>
    </reaction>
</comment>
<dbReference type="InterPro" id="IPR025705">
    <property type="entry name" value="Beta_hexosaminidase_sua/sub"/>
</dbReference>
<evidence type="ECO:0000313" key="9">
    <source>
        <dbReference type="EMBL" id="MBW8682930.1"/>
    </source>
</evidence>
<accession>A0ABS7G5L2</accession>
<dbReference type="Gene3D" id="3.20.20.80">
    <property type="entry name" value="Glycosidases"/>
    <property type="match status" value="1"/>
</dbReference>
<evidence type="ECO:0000256" key="5">
    <source>
        <dbReference type="ARBA" id="ARBA00023295"/>
    </source>
</evidence>
<dbReference type="Proteomes" id="UP000812961">
    <property type="component" value="Unassembled WGS sequence"/>
</dbReference>
<dbReference type="SUPFAM" id="SSF51445">
    <property type="entry name" value="(Trans)glycosidases"/>
    <property type="match status" value="1"/>
</dbReference>
<evidence type="ECO:0000313" key="10">
    <source>
        <dbReference type="Proteomes" id="UP000812961"/>
    </source>
</evidence>
<comment type="caution">
    <text evidence="9">The sequence shown here is derived from an EMBL/GenBank/DDBJ whole genome shotgun (WGS) entry which is preliminary data.</text>
</comment>
<feature type="signal peptide" evidence="6">
    <location>
        <begin position="1"/>
        <end position="20"/>
    </location>
</feature>
<dbReference type="SUPFAM" id="SSF55545">
    <property type="entry name" value="beta-N-acetylhexosaminidase-like domain"/>
    <property type="match status" value="1"/>
</dbReference>
<dbReference type="Pfam" id="PF00728">
    <property type="entry name" value="Glyco_hydro_20"/>
    <property type="match status" value="1"/>
</dbReference>
<name>A0ABS7G5L2_9BACT</name>
<dbReference type="InterPro" id="IPR029018">
    <property type="entry name" value="Hex-like_dom2"/>
</dbReference>
<comment type="similarity">
    <text evidence="2">Belongs to the glycosyl hydrolase 20 family.</text>
</comment>